<keyword evidence="3 7" id="KW-0592">Phosphate transport</keyword>
<evidence type="ECO:0000256" key="5">
    <source>
        <dbReference type="ARBA" id="ARBA00022989"/>
    </source>
</evidence>
<keyword evidence="5 7" id="KW-1133">Transmembrane helix</keyword>
<keyword evidence="10" id="KW-1185">Reference proteome</keyword>
<evidence type="ECO:0000256" key="7">
    <source>
        <dbReference type="RuleBase" id="RU363058"/>
    </source>
</evidence>
<evidence type="ECO:0000256" key="1">
    <source>
        <dbReference type="ARBA" id="ARBA00004141"/>
    </source>
</evidence>
<comment type="function">
    <text evidence="7">Sodium-phosphate symporter.</text>
</comment>
<feature type="transmembrane region" description="Helical" evidence="7">
    <location>
        <begin position="207"/>
        <end position="229"/>
    </location>
</feature>
<dbReference type="GO" id="GO:0035435">
    <property type="term" value="P:phosphate ion transmembrane transport"/>
    <property type="evidence" value="ECO:0007669"/>
    <property type="project" value="TreeGrafter"/>
</dbReference>
<dbReference type="PANTHER" id="PTHR11101:SF96">
    <property type="entry name" value="PHOSPHATE TRANSPORTER"/>
    <property type="match status" value="1"/>
</dbReference>
<feature type="region of interest" description="Disordered" evidence="8">
    <location>
        <begin position="307"/>
        <end position="360"/>
    </location>
</feature>
<sequence length="654" mass="69994">MPGYKHCSQHQQGLPQLLDRLRPLGPLRRRGRQTHLLSRPARRCLTLLLPPPSLLPSPVFVVGVLLAILVGFGLGANDVANTFAPSVAARALTMKQALLVAAIFEFTGAVLMGAGVVETIRSGITNIAYFYDSPDVLAYGMLCAMASTAIWILVATWWELPVSSTQSIVASIAGMAIVAEGWNAVVWSAEKDQFPYLKGMSAIALSWLFAPIMAGLATLILFLLIRTLVLRAPNAYQRSIFLLPLFTFLTFFIVTWFIIARGGIQYGWEKTPDSKKAWISAIVASGTTLISIFVGIPLLKRKVQRDMEAQEQRAASAPPTPGKEASDIGKTSSGSEQSDEEAGSQQAAEGGQPPAHATPKVLETMRRSRMWRAMTAAVNHDIHAVVETDERVAQIHANSEQFDSKAETSFKYLQVCTACANSFAHGSNEVANSVGALAAIYQIWRDSEVSDKPDVPTWLLAIGGSAIVFGLAMFGHKVMQSMGVKMTRLTNSRGFCVELCVAAVIIVASRYGLPMSSTPATVGAIAGVGLLEGRAGFNFRLFLKFCAGWVFTIFATVGMSCAFMAQGLYSPNKSCAAQRADVGAYLNTTANAIATVLSGVGTGLGNATLVEQAQNITTLTAGQQVPLLSLWGPMDTQALALGYLANDTVPLLLQ</sequence>
<dbReference type="STRING" id="3076.A0A2P6TGA1"/>
<feature type="transmembrane region" description="Helical" evidence="7">
    <location>
        <begin position="429"/>
        <end position="444"/>
    </location>
</feature>
<name>A0A2P6TGA1_CHLSO</name>
<reference evidence="9 10" key="1">
    <citation type="journal article" date="2018" name="Plant J.">
        <title>Genome sequences of Chlorella sorokiniana UTEX 1602 and Micractinium conductrix SAG 241.80: implications to maltose excretion by a green alga.</title>
        <authorList>
            <person name="Arriola M.B."/>
            <person name="Velmurugan N."/>
            <person name="Zhang Y."/>
            <person name="Plunkett M.H."/>
            <person name="Hondzo H."/>
            <person name="Barney B.M."/>
        </authorList>
    </citation>
    <scope>NUCLEOTIDE SEQUENCE [LARGE SCALE GENOMIC DNA]</scope>
    <source>
        <strain evidence="10">UTEX 1602</strain>
    </source>
</reference>
<dbReference type="GO" id="GO:0016020">
    <property type="term" value="C:membrane"/>
    <property type="evidence" value="ECO:0007669"/>
    <property type="project" value="UniProtKB-SubCell"/>
</dbReference>
<evidence type="ECO:0000256" key="3">
    <source>
        <dbReference type="ARBA" id="ARBA00022592"/>
    </source>
</evidence>
<dbReference type="Proteomes" id="UP000239899">
    <property type="component" value="Unassembled WGS sequence"/>
</dbReference>
<dbReference type="Pfam" id="PF01384">
    <property type="entry name" value="PHO4"/>
    <property type="match status" value="1"/>
</dbReference>
<dbReference type="PANTHER" id="PTHR11101">
    <property type="entry name" value="PHOSPHATE TRANSPORTER"/>
    <property type="match status" value="1"/>
</dbReference>
<dbReference type="AlphaFoldDB" id="A0A2P6TGA1"/>
<accession>A0A2P6TGA1</accession>
<comment type="caution">
    <text evidence="9">The sequence shown here is derived from an EMBL/GenBank/DDBJ whole genome shotgun (WGS) entry which is preliminary data.</text>
</comment>
<evidence type="ECO:0000256" key="2">
    <source>
        <dbReference type="ARBA" id="ARBA00022448"/>
    </source>
</evidence>
<evidence type="ECO:0000256" key="8">
    <source>
        <dbReference type="SAM" id="MobiDB-lite"/>
    </source>
</evidence>
<feature type="transmembrane region" description="Helical" evidence="7">
    <location>
        <begin position="137"/>
        <end position="160"/>
    </location>
</feature>
<evidence type="ECO:0000256" key="6">
    <source>
        <dbReference type="ARBA" id="ARBA00023136"/>
    </source>
</evidence>
<dbReference type="EMBL" id="LHPG02000017">
    <property type="protein sequence ID" value="PRW33157.1"/>
    <property type="molecule type" value="Genomic_DNA"/>
</dbReference>
<feature type="transmembrane region" description="Helical" evidence="7">
    <location>
        <begin position="55"/>
        <end position="76"/>
    </location>
</feature>
<feature type="transmembrane region" description="Helical" evidence="7">
    <location>
        <begin position="549"/>
        <end position="569"/>
    </location>
</feature>
<keyword evidence="6 7" id="KW-0472">Membrane</keyword>
<dbReference type="GO" id="GO:0005315">
    <property type="term" value="F:phosphate transmembrane transporter activity"/>
    <property type="evidence" value="ECO:0007669"/>
    <property type="project" value="InterPro"/>
</dbReference>
<protein>
    <recommendedName>
        <fullName evidence="7">Phosphate transporter</fullName>
    </recommendedName>
</protein>
<feature type="transmembrane region" description="Helical" evidence="7">
    <location>
        <begin position="456"/>
        <end position="474"/>
    </location>
</feature>
<gene>
    <name evidence="9" type="ORF">C2E21_7943</name>
</gene>
<organism evidence="9 10">
    <name type="scientific">Chlorella sorokiniana</name>
    <name type="common">Freshwater green alga</name>
    <dbReference type="NCBI Taxonomy" id="3076"/>
    <lineage>
        <taxon>Eukaryota</taxon>
        <taxon>Viridiplantae</taxon>
        <taxon>Chlorophyta</taxon>
        <taxon>core chlorophytes</taxon>
        <taxon>Trebouxiophyceae</taxon>
        <taxon>Chlorellales</taxon>
        <taxon>Chlorellaceae</taxon>
        <taxon>Chlorella clade</taxon>
        <taxon>Chlorella</taxon>
    </lineage>
</organism>
<feature type="transmembrane region" description="Helical" evidence="7">
    <location>
        <begin position="97"/>
        <end position="117"/>
    </location>
</feature>
<evidence type="ECO:0000256" key="4">
    <source>
        <dbReference type="ARBA" id="ARBA00022692"/>
    </source>
</evidence>
<feature type="transmembrane region" description="Helical" evidence="7">
    <location>
        <begin position="495"/>
        <end position="513"/>
    </location>
</feature>
<feature type="transmembrane region" description="Helical" evidence="7">
    <location>
        <begin position="167"/>
        <end position="187"/>
    </location>
</feature>
<evidence type="ECO:0000313" key="10">
    <source>
        <dbReference type="Proteomes" id="UP000239899"/>
    </source>
</evidence>
<proteinExistence type="inferred from homology"/>
<feature type="transmembrane region" description="Helical" evidence="7">
    <location>
        <begin position="241"/>
        <end position="259"/>
    </location>
</feature>
<comment type="similarity">
    <text evidence="7">Belongs to the inorganic phosphate transporter (PiT) (TC 2.A.20) family.</text>
</comment>
<keyword evidence="2 7" id="KW-0813">Transport</keyword>
<feature type="transmembrane region" description="Helical" evidence="7">
    <location>
        <begin position="279"/>
        <end position="299"/>
    </location>
</feature>
<dbReference type="OrthoDB" id="260807at2759"/>
<evidence type="ECO:0000313" key="9">
    <source>
        <dbReference type="EMBL" id="PRW33157.1"/>
    </source>
</evidence>
<keyword evidence="4 7" id="KW-0812">Transmembrane</keyword>
<dbReference type="InterPro" id="IPR001204">
    <property type="entry name" value="Phos_transporter"/>
</dbReference>
<comment type="subcellular location">
    <subcellularLocation>
        <location evidence="1 7">Membrane</location>
        <topology evidence="1 7">Multi-pass membrane protein</topology>
    </subcellularLocation>
</comment>